<dbReference type="RefSeq" id="WP_268041938.1">
    <property type="nucleotide sequence ID" value="NZ_JAPQER010000007.1"/>
</dbReference>
<reference evidence="1" key="1">
    <citation type="submission" date="2022-12" db="EMBL/GenBank/DDBJ databases">
        <authorList>
            <person name="Wang J."/>
        </authorList>
    </citation>
    <scope>NUCLEOTIDE SEQUENCE</scope>
    <source>
        <strain evidence="1">HY-45-18</strain>
    </source>
</reference>
<organism evidence="1 2">
    <name type="scientific">Clostridium aestuarii</name>
    <dbReference type="NCBI Taxonomy" id="338193"/>
    <lineage>
        <taxon>Bacteria</taxon>
        <taxon>Bacillati</taxon>
        <taxon>Bacillota</taxon>
        <taxon>Clostridia</taxon>
        <taxon>Eubacteriales</taxon>
        <taxon>Clostridiaceae</taxon>
        <taxon>Clostridium</taxon>
    </lineage>
</organism>
<protein>
    <recommendedName>
        <fullName evidence="3">DUF4304 domain-containing protein</fullName>
    </recommendedName>
</protein>
<dbReference type="Proteomes" id="UP001078443">
    <property type="component" value="Unassembled WGS sequence"/>
</dbReference>
<comment type="caution">
    <text evidence="1">The sequence shown here is derived from an EMBL/GenBank/DDBJ whole genome shotgun (WGS) entry which is preliminary data.</text>
</comment>
<dbReference type="Pfam" id="PF25753">
    <property type="entry name" value="SF0329"/>
    <property type="match status" value="1"/>
</dbReference>
<accession>A0ABT4D2R5</accession>
<keyword evidence="2" id="KW-1185">Reference proteome</keyword>
<evidence type="ECO:0008006" key="3">
    <source>
        <dbReference type="Google" id="ProtNLM"/>
    </source>
</evidence>
<name>A0ABT4D2R5_9CLOT</name>
<evidence type="ECO:0000313" key="2">
    <source>
        <dbReference type="Proteomes" id="UP001078443"/>
    </source>
</evidence>
<dbReference type="EMBL" id="JAPQER010000007">
    <property type="protein sequence ID" value="MCY6485535.1"/>
    <property type="molecule type" value="Genomic_DNA"/>
</dbReference>
<evidence type="ECO:0000313" key="1">
    <source>
        <dbReference type="EMBL" id="MCY6485535.1"/>
    </source>
</evidence>
<sequence>MRKGARWTKIKKQLKTFICTKLKDRVDFIIAVYRKAHDQTGRICITVDGKEVFSMCTITAEIEDYKTYRKLRDEFNESKENRDIWEISQQEINTRGIFGEYEFYKMLEEYFDSDVSHCLNSTNILLNIFGLLDRRIGKRSLKKFSEVVKDKNEIVQYFFNLRCNVEEMNFNNDSGN</sequence>
<dbReference type="InterPro" id="IPR057955">
    <property type="entry name" value="SF0329-like"/>
</dbReference>
<proteinExistence type="predicted"/>
<gene>
    <name evidence="1" type="ORF">OW763_14465</name>
</gene>